<reference evidence="2 3" key="1">
    <citation type="submission" date="2024-02" db="EMBL/GenBank/DDBJ databases">
        <title>De novo assembly and annotation of 12 fungi associated with fruit tree decline syndrome in Ontario, Canada.</title>
        <authorList>
            <person name="Sulman M."/>
            <person name="Ellouze W."/>
            <person name="Ilyukhin E."/>
        </authorList>
    </citation>
    <scope>NUCLEOTIDE SEQUENCE [LARGE SCALE GENOMIC DNA]</scope>
    <source>
        <strain evidence="2 3">M42-189</strain>
    </source>
</reference>
<organism evidence="2 3">
    <name type="scientific">Paraconiothyrium brasiliense</name>
    <dbReference type="NCBI Taxonomy" id="300254"/>
    <lineage>
        <taxon>Eukaryota</taxon>
        <taxon>Fungi</taxon>
        <taxon>Dikarya</taxon>
        <taxon>Ascomycota</taxon>
        <taxon>Pezizomycotina</taxon>
        <taxon>Dothideomycetes</taxon>
        <taxon>Pleosporomycetidae</taxon>
        <taxon>Pleosporales</taxon>
        <taxon>Massarineae</taxon>
        <taxon>Didymosphaeriaceae</taxon>
        <taxon>Paraconiothyrium</taxon>
    </lineage>
</organism>
<evidence type="ECO:0000313" key="3">
    <source>
        <dbReference type="Proteomes" id="UP001521785"/>
    </source>
</evidence>
<keyword evidence="3" id="KW-1185">Reference proteome</keyword>
<name>A0ABR3S885_9PLEO</name>
<feature type="compositionally biased region" description="Basic residues" evidence="1">
    <location>
        <begin position="43"/>
        <end position="56"/>
    </location>
</feature>
<dbReference type="EMBL" id="JAKJXO020000001">
    <property type="protein sequence ID" value="KAL1612911.1"/>
    <property type="molecule type" value="Genomic_DNA"/>
</dbReference>
<evidence type="ECO:0000313" key="2">
    <source>
        <dbReference type="EMBL" id="KAL1612911.1"/>
    </source>
</evidence>
<proteinExistence type="predicted"/>
<gene>
    <name evidence="2" type="ORF">SLS60_001141</name>
</gene>
<accession>A0ABR3S885</accession>
<comment type="caution">
    <text evidence="2">The sequence shown here is derived from an EMBL/GenBank/DDBJ whole genome shotgun (WGS) entry which is preliminary data.</text>
</comment>
<protein>
    <submittedName>
        <fullName evidence="2">Uncharacterized protein</fullName>
    </submittedName>
</protein>
<feature type="region of interest" description="Disordered" evidence="1">
    <location>
        <begin position="1"/>
        <end position="56"/>
    </location>
</feature>
<dbReference type="Proteomes" id="UP001521785">
    <property type="component" value="Unassembled WGS sequence"/>
</dbReference>
<evidence type="ECO:0000256" key="1">
    <source>
        <dbReference type="SAM" id="MobiDB-lite"/>
    </source>
</evidence>
<sequence length="133" mass="14749">MPTPNPDIVRPAYQHPTLLPGKKSWSRAPTSNTSEAKAMDQRRPKRAVKGHTRKHAKNAVESQCLIDVKAIVLTSSLQKTSRVGAYLCLVCSGKAHIPLEALQGEYTAYNARVIGEEERPYAAQDHETVQEEE</sequence>